<organism evidence="2 3">
    <name type="scientific">Cereibacter ovatus</name>
    <dbReference type="NCBI Taxonomy" id="439529"/>
    <lineage>
        <taxon>Bacteria</taxon>
        <taxon>Pseudomonadati</taxon>
        <taxon>Pseudomonadota</taxon>
        <taxon>Alphaproteobacteria</taxon>
        <taxon>Rhodobacterales</taxon>
        <taxon>Paracoccaceae</taxon>
        <taxon>Cereibacter</taxon>
    </lineage>
</organism>
<proteinExistence type="predicted"/>
<protein>
    <recommendedName>
        <fullName evidence="4">Component of SufBCD complex</fullName>
    </recommendedName>
</protein>
<evidence type="ECO:0000313" key="2">
    <source>
        <dbReference type="EMBL" id="SNX73680.1"/>
    </source>
</evidence>
<feature type="transmembrane region" description="Helical" evidence="1">
    <location>
        <begin position="147"/>
        <end position="165"/>
    </location>
</feature>
<dbReference type="Proteomes" id="UP000219467">
    <property type="component" value="Unassembled WGS sequence"/>
</dbReference>
<dbReference type="EMBL" id="OAOQ01000016">
    <property type="protein sequence ID" value="SNX73680.1"/>
    <property type="molecule type" value="Genomic_DNA"/>
</dbReference>
<keyword evidence="1" id="KW-0472">Membrane</keyword>
<dbReference type="RefSeq" id="WP_097031341.1">
    <property type="nucleotide sequence ID" value="NZ_OAOQ01000016.1"/>
</dbReference>
<gene>
    <name evidence="2" type="ORF">SAMN05878503_11618</name>
</gene>
<feature type="transmembrane region" description="Helical" evidence="1">
    <location>
        <begin position="102"/>
        <end position="121"/>
    </location>
</feature>
<evidence type="ECO:0008006" key="4">
    <source>
        <dbReference type="Google" id="ProtNLM"/>
    </source>
</evidence>
<keyword evidence="1" id="KW-1133">Transmembrane helix</keyword>
<feature type="transmembrane region" description="Helical" evidence="1">
    <location>
        <begin position="78"/>
        <end position="96"/>
    </location>
</feature>
<name>A0A285D1J6_9RHOB</name>
<keyword evidence="3" id="KW-1185">Reference proteome</keyword>
<dbReference type="AlphaFoldDB" id="A0A285D1J6"/>
<reference evidence="3" key="1">
    <citation type="submission" date="2017-08" db="EMBL/GenBank/DDBJ databases">
        <authorList>
            <person name="Varghese N."/>
            <person name="Submissions S."/>
        </authorList>
    </citation>
    <scope>NUCLEOTIDE SEQUENCE [LARGE SCALE GENOMIC DNA]</scope>
    <source>
        <strain evidence="3">JA234</strain>
    </source>
</reference>
<dbReference type="OrthoDB" id="7847071at2"/>
<evidence type="ECO:0000313" key="3">
    <source>
        <dbReference type="Proteomes" id="UP000219467"/>
    </source>
</evidence>
<evidence type="ECO:0000256" key="1">
    <source>
        <dbReference type="SAM" id="Phobius"/>
    </source>
</evidence>
<feature type="transmembrane region" description="Helical" evidence="1">
    <location>
        <begin position="20"/>
        <end position="39"/>
    </location>
</feature>
<sequence>MDLAATVSEVIDLRSFSNLWFWIAVAVMWSTASHWVLGVPWDLVQRARHGNGTAAAHVHQLARIHCDRLLHIGRNAGVWLVGLVSGAVTTLALLALLYENEFAQALLCLFLPMTMVGGLSLHTASRIDAGGVEGPALYRLLASHRRWVQMLGVISIFVTAVWGMYQNVRIGVI</sequence>
<accession>A0A285D1J6</accession>
<keyword evidence="1" id="KW-0812">Transmembrane</keyword>